<dbReference type="PROSITE" id="PS50102">
    <property type="entry name" value="RRM"/>
    <property type="match status" value="1"/>
</dbReference>
<dbReference type="AlphaFoldDB" id="A0AAV0BIV1"/>
<keyword evidence="2" id="KW-0507">mRNA processing</keyword>
<dbReference type="GO" id="GO:0005686">
    <property type="term" value="C:U2 snRNP"/>
    <property type="evidence" value="ECO:0007669"/>
    <property type="project" value="TreeGrafter"/>
</dbReference>
<evidence type="ECO:0000256" key="1">
    <source>
        <dbReference type="ARBA" id="ARBA00007747"/>
    </source>
</evidence>
<feature type="compositionally biased region" description="Basic and acidic residues" evidence="7">
    <location>
        <begin position="1"/>
        <end position="18"/>
    </location>
</feature>
<dbReference type="Gene3D" id="3.30.70.330">
    <property type="match status" value="2"/>
</dbReference>
<reference evidence="9" key="1">
    <citation type="submission" date="2022-06" db="EMBL/GenBank/DDBJ databases">
        <authorList>
            <consortium name="SYNGENTA / RWTH Aachen University"/>
        </authorList>
    </citation>
    <scope>NUCLEOTIDE SEQUENCE</scope>
</reference>
<gene>
    <name evidence="9" type="ORF">PPACK8108_LOCUS21959</name>
</gene>
<name>A0AAV0BIV1_PHAPC</name>
<dbReference type="PANTHER" id="PTHR15608">
    <property type="entry name" value="SPLICING FACTOR U2AF-ASSOCIATED PROTEIN 2"/>
    <property type="match status" value="1"/>
</dbReference>
<comment type="caution">
    <text evidence="9">The sequence shown here is derived from an EMBL/GenBank/DDBJ whole genome shotgun (WGS) entry which is preliminary data.</text>
</comment>
<evidence type="ECO:0000256" key="6">
    <source>
        <dbReference type="PROSITE-ProRule" id="PRU00176"/>
    </source>
</evidence>
<dbReference type="EMBL" id="CALTRL010005843">
    <property type="protein sequence ID" value="CAH7687209.1"/>
    <property type="molecule type" value="Genomic_DNA"/>
</dbReference>
<evidence type="ECO:0000256" key="5">
    <source>
        <dbReference type="ARBA" id="ARBA00023187"/>
    </source>
</evidence>
<dbReference type="InterPro" id="IPR034393">
    <property type="entry name" value="TatSF1-like"/>
</dbReference>
<dbReference type="FunFam" id="3.30.70.330:FF:000105">
    <property type="entry name" value="HIV Tat-specific factor 1 homolog"/>
    <property type="match status" value="1"/>
</dbReference>
<evidence type="ECO:0000256" key="4">
    <source>
        <dbReference type="ARBA" id="ARBA00022884"/>
    </source>
</evidence>
<keyword evidence="10" id="KW-1185">Reference proteome</keyword>
<dbReference type="CDD" id="cd12285">
    <property type="entry name" value="RRM3_RBM39_like"/>
    <property type="match status" value="1"/>
</dbReference>
<keyword evidence="3" id="KW-0677">Repeat</keyword>
<feature type="region of interest" description="Disordered" evidence="7">
    <location>
        <begin position="1"/>
        <end position="21"/>
    </location>
</feature>
<feature type="domain" description="RRM" evidence="8">
    <location>
        <begin position="154"/>
        <end position="245"/>
    </location>
</feature>
<sequence>MELVKETGSHHLKDEQDPLSRQIVKTNLPSTSMAGAPIMNNEFDAENSLNQDMPPSMDPRVHFDKTTSKWQFEDDDGRGYEWIDTVQAWAPLIDEEQFAEQQAAYKVKGVDENVSEIKKTTPKDKKYLKEERRNEAKRKRALEISSANSAQRNTAIYVTRLPLDVTPEELQQCFSRAGLILVDDENKPKIKLYTDPSTGTFNGSALVVFLKSESVDLAIRLFDETSLRLGAPTNQDNMQVSRAEFSHKQKSNGNNEEGSNNKIFNVDKKEFQQRQKRAKKVEKLKSKLEWDSEDEASKINENPKFLKVAVLKHMFTIEELESDPSLLIDLKEDVREECELLGNVTNVTLYDLEPEGVMTVKFKEPIAAQACVVKMNNRFFAGRQVKAFIYDGKCRYKKSTGTNFSEHEAGGEEDEKKRLEAFAKFLEEQ</sequence>
<dbReference type="InterPro" id="IPR035979">
    <property type="entry name" value="RBD_domain_sf"/>
</dbReference>
<comment type="similarity">
    <text evidence="1">Belongs to the HTATSF1 family.</text>
</comment>
<organism evidence="9 10">
    <name type="scientific">Phakopsora pachyrhizi</name>
    <name type="common">Asian soybean rust disease fungus</name>
    <dbReference type="NCBI Taxonomy" id="170000"/>
    <lineage>
        <taxon>Eukaryota</taxon>
        <taxon>Fungi</taxon>
        <taxon>Dikarya</taxon>
        <taxon>Basidiomycota</taxon>
        <taxon>Pucciniomycotina</taxon>
        <taxon>Pucciniomycetes</taxon>
        <taxon>Pucciniales</taxon>
        <taxon>Phakopsoraceae</taxon>
        <taxon>Phakopsora</taxon>
    </lineage>
</organism>
<keyword evidence="4 6" id="KW-0694">RNA-binding</keyword>
<dbReference type="GO" id="GO:0005684">
    <property type="term" value="C:U2-type spliceosomal complex"/>
    <property type="evidence" value="ECO:0007669"/>
    <property type="project" value="TreeGrafter"/>
</dbReference>
<evidence type="ECO:0000256" key="7">
    <source>
        <dbReference type="SAM" id="MobiDB-lite"/>
    </source>
</evidence>
<dbReference type="Pfam" id="PF00076">
    <property type="entry name" value="RRM_1"/>
    <property type="match status" value="1"/>
</dbReference>
<dbReference type="GO" id="GO:0003723">
    <property type="term" value="F:RNA binding"/>
    <property type="evidence" value="ECO:0007669"/>
    <property type="project" value="UniProtKB-UniRule"/>
</dbReference>
<dbReference type="InterPro" id="IPR012677">
    <property type="entry name" value="Nucleotide-bd_a/b_plait_sf"/>
</dbReference>
<evidence type="ECO:0000256" key="2">
    <source>
        <dbReference type="ARBA" id="ARBA00022664"/>
    </source>
</evidence>
<keyword evidence="5" id="KW-0508">mRNA splicing</keyword>
<dbReference type="PANTHER" id="PTHR15608:SF0">
    <property type="entry name" value="HIV TAT-SPECIFIC FACTOR 1"/>
    <property type="match status" value="1"/>
</dbReference>
<dbReference type="SMART" id="SM00360">
    <property type="entry name" value="RRM"/>
    <property type="match status" value="2"/>
</dbReference>
<evidence type="ECO:0000256" key="3">
    <source>
        <dbReference type="ARBA" id="ARBA00022737"/>
    </source>
</evidence>
<dbReference type="InterPro" id="IPR000504">
    <property type="entry name" value="RRM_dom"/>
</dbReference>
<feature type="region of interest" description="Disordered" evidence="7">
    <location>
        <begin position="244"/>
        <end position="266"/>
    </location>
</feature>
<accession>A0AAV0BIV1</accession>
<dbReference type="Proteomes" id="UP001153365">
    <property type="component" value="Unassembled WGS sequence"/>
</dbReference>
<evidence type="ECO:0000313" key="9">
    <source>
        <dbReference type="EMBL" id="CAH7687209.1"/>
    </source>
</evidence>
<feature type="compositionally biased region" description="Low complexity" evidence="7">
    <location>
        <begin position="251"/>
        <end position="262"/>
    </location>
</feature>
<protein>
    <recommendedName>
        <fullName evidence="8">RRM domain-containing protein</fullName>
    </recommendedName>
</protein>
<evidence type="ECO:0000259" key="8">
    <source>
        <dbReference type="PROSITE" id="PS50102"/>
    </source>
</evidence>
<proteinExistence type="inferred from homology"/>
<evidence type="ECO:0000313" key="10">
    <source>
        <dbReference type="Proteomes" id="UP001153365"/>
    </source>
</evidence>
<dbReference type="SUPFAM" id="SSF54928">
    <property type="entry name" value="RNA-binding domain, RBD"/>
    <property type="match status" value="2"/>
</dbReference>
<dbReference type="GO" id="GO:0000398">
    <property type="term" value="P:mRNA splicing, via spliceosome"/>
    <property type="evidence" value="ECO:0007669"/>
    <property type="project" value="UniProtKB-ARBA"/>
</dbReference>